<dbReference type="PANTHER" id="PTHR47977">
    <property type="entry name" value="RAS-RELATED PROTEIN RAB"/>
    <property type="match status" value="1"/>
</dbReference>
<keyword evidence="3" id="KW-0449">Lipoprotein</keyword>
<reference evidence="4" key="1">
    <citation type="submission" date="2021-02" db="EMBL/GenBank/DDBJ databases">
        <authorList>
            <person name="Nowell W R."/>
        </authorList>
    </citation>
    <scope>NUCLEOTIDE SEQUENCE</scope>
</reference>
<evidence type="ECO:0000313" key="5">
    <source>
        <dbReference type="EMBL" id="CAF1440694.1"/>
    </source>
</evidence>
<dbReference type="EMBL" id="CAJOBC010001401">
    <property type="protein sequence ID" value="CAF3676444.1"/>
    <property type="molecule type" value="Genomic_DNA"/>
</dbReference>
<dbReference type="GO" id="GO:0005525">
    <property type="term" value="F:GTP binding"/>
    <property type="evidence" value="ECO:0007669"/>
    <property type="project" value="UniProtKB-KW"/>
</dbReference>
<dbReference type="SMART" id="SM00175">
    <property type="entry name" value="RAB"/>
    <property type="match status" value="1"/>
</dbReference>
<dbReference type="SMART" id="SM00173">
    <property type="entry name" value="RAS"/>
    <property type="match status" value="1"/>
</dbReference>
<name>A0A813Z074_9BILA</name>
<dbReference type="PROSITE" id="PS51419">
    <property type="entry name" value="RAB"/>
    <property type="match status" value="1"/>
</dbReference>
<dbReference type="Gene3D" id="3.40.50.300">
    <property type="entry name" value="P-loop containing nucleotide triphosphate hydrolases"/>
    <property type="match status" value="1"/>
</dbReference>
<proteinExistence type="predicted"/>
<keyword evidence="2" id="KW-0342">GTP-binding</keyword>
<dbReference type="SMART" id="SM00176">
    <property type="entry name" value="RAN"/>
    <property type="match status" value="1"/>
</dbReference>
<protein>
    <submittedName>
        <fullName evidence="4">Uncharacterized protein</fullName>
    </submittedName>
</protein>
<evidence type="ECO:0000313" key="6">
    <source>
        <dbReference type="EMBL" id="CAF3676444.1"/>
    </source>
</evidence>
<dbReference type="EMBL" id="CAJOBA010050681">
    <property type="protein sequence ID" value="CAF4237053.1"/>
    <property type="molecule type" value="Genomic_DNA"/>
</dbReference>
<dbReference type="PROSITE" id="PS51420">
    <property type="entry name" value="RHO"/>
    <property type="match status" value="1"/>
</dbReference>
<dbReference type="InterPro" id="IPR001806">
    <property type="entry name" value="Small_GTPase"/>
</dbReference>
<gene>
    <name evidence="4" type="ORF">GPM918_LOCUS8195</name>
    <name evidence="5" type="ORF">OVA965_LOCUS34429</name>
    <name evidence="6" type="ORF">SRO942_LOCUS8195</name>
    <name evidence="7" type="ORF">TMI583_LOCUS35347</name>
</gene>
<dbReference type="PROSITE" id="PS51421">
    <property type="entry name" value="RAS"/>
    <property type="match status" value="1"/>
</dbReference>
<evidence type="ECO:0000313" key="7">
    <source>
        <dbReference type="EMBL" id="CAF4237053.1"/>
    </source>
</evidence>
<dbReference type="SMART" id="SM00174">
    <property type="entry name" value="RHO"/>
    <property type="match status" value="1"/>
</dbReference>
<comment type="caution">
    <text evidence="4">The sequence shown here is derived from an EMBL/GenBank/DDBJ whole genome shotgun (WGS) entry which is preliminary data.</text>
</comment>
<dbReference type="InterPro" id="IPR027417">
    <property type="entry name" value="P-loop_NTPase"/>
</dbReference>
<evidence type="ECO:0000313" key="4">
    <source>
        <dbReference type="EMBL" id="CAF0892448.1"/>
    </source>
</evidence>
<dbReference type="FunFam" id="3.40.50.300:FF:001129">
    <property type="entry name" value="ras-related protein Rab-44 isoform X2"/>
    <property type="match status" value="1"/>
</dbReference>
<dbReference type="InterPro" id="IPR005225">
    <property type="entry name" value="Small_GTP-bd"/>
</dbReference>
<dbReference type="SUPFAM" id="SSF52540">
    <property type="entry name" value="P-loop containing nucleoside triphosphate hydrolases"/>
    <property type="match status" value="1"/>
</dbReference>
<dbReference type="EMBL" id="CAJNOQ010001401">
    <property type="protein sequence ID" value="CAF0892448.1"/>
    <property type="molecule type" value="Genomic_DNA"/>
</dbReference>
<dbReference type="Proteomes" id="UP000663829">
    <property type="component" value="Unassembled WGS sequence"/>
</dbReference>
<evidence type="ECO:0000256" key="2">
    <source>
        <dbReference type="ARBA" id="ARBA00023134"/>
    </source>
</evidence>
<evidence type="ECO:0000313" key="8">
    <source>
        <dbReference type="Proteomes" id="UP000663829"/>
    </source>
</evidence>
<dbReference type="NCBIfam" id="TIGR00231">
    <property type="entry name" value="small_GTP"/>
    <property type="match status" value="1"/>
</dbReference>
<keyword evidence="1" id="KW-0547">Nucleotide-binding</keyword>
<dbReference type="OrthoDB" id="18798at2759"/>
<keyword evidence="8" id="KW-1185">Reference proteome</keyword>
<dbReference type="EMBL" id="CAJNOK010028878">
    <property type="protein sequence ID" value="CAF1440694.1"/>
    <property type="molecule type" value="Genomic_DNA"/>
</dbReference>
<dbReference type="GO" id="GO:0003924">
    <property type="term" value="F:GTPase activity"/>
    <property type="evidence" value="ECO:0007669"/>
    <property type="project" value="InterPro"/>
</dbReference>
<evidence type="ECO:0000256" key="1">
    <source>
        <dbReference type="ARBA" id="ARBA00022741"/>
    </source>
</evidence>
<dbReference type="CDD" id="cd00154">
    <property type="entry name" value="Rab"/>
    <property type="match status" value="1"/>
</dbReference>
<dbReference type="Proteomes" id="UP000677228">
    <property type="component" value="Unassembled WGS sequence"/>
</dbReference>
<dbReference type="Proteomes" id="UP000682733">
    <property type="component" value="Unassembled WGS sequence"/>
</dbReference>
<dbReference type="InterPro" id="IPR050227">
    <property type="entry name" value="Rab"/>
</dbReference>
<dbReference type="AlphaFoldDB" id="A0A813Z074"/>
<dbReference type="PRINTS" id="PR00449">
    <property type="entry name" value="RASTRNSFRMNG"/>
</dbReference>
<dbReference type="Pfam" id="PF00071">
    <property type="entry name" value="Ras"/>
    <property type="match status" value="1"/>
</dbReference>
<sequence length="206" mass="23376">MAAAFDYLCKIVVVGESGVGKTALTQRFVQKPFCTDFLPTIGIDFQSRTINLDDKQLKLVFWDTAGQENFRSLVNNYFRGATGVLICFAITNYESFKNLSYWLEQVHQYCSLEIVILIVGTKLDLESERCVSQEEAELYAQSKNLQYIELSSKSDDHVQHCIETLCKCIIARRDRSDTAVTSITLDKKPEKDSSKTLMCYDAQTCS</sequence>
<dbReference type="Proteomes" id="UP000681722">
    <property type="component" value="Unassembled WGS sequence"/>
</dbReference>
<organism evidence="4 8">
    <name type="scientific">Didymodactylos carnosus</name>
    <dbReference type="NCBI Taxonomy" id="1234261"/>
    <lineage>
        <taxon>Eukaryota</taxon>
        <taxon>Metazoa</taxon>
        <taxon>Spiralia</taxon>
        <taxon>Gnathifera</taxon>
        <taxon>Rotifera</taxon>
        <taxon>Eurotatoria</taxon>
        <taxon>Bdelloidea</taxon>
        <taxon>Philodinida</taxon>
        <taxon>Philodinidae</taxon>
        <taxon>Didymodactylos</taxon>
    </lineage>
</organism>
<accession>A0A813Z074</accession>
<evidence type="ECO:0000256" key="3">
    <source>
        <dbReference type="ARBA" id="ARBA00023288"/>
    </source>
</evidence>